<dbReference type="InterPro" id="IPR003959">
    <property type="entry name" value="ATPase_AAA_core"/>
</dbReference>
<reference evidence="4 5" key="1">
    <citation type="submission" date="2019-02" db="EMBL/GenBank/DDBJ databases">
        <title>First genome of the species Streptococcus parasuis.</title>
        <authorList>
            <person name="Stevens M.J.A."/>
            <person name="Stephan R."/>
        </authorList>
    </citation>
    <scope>NUCLEOTIDE SEQUENCE [LARGE SCALE GENOMIC DNA]</scope>
    <source>
        <strain evidence="4 5">4253</strain>
    </source>
</reference>
<dbReference type="PANTHER" id="PTHR43581">
    <property type="entry name" value="ATP/GTP PHOSPHATASE"/>
    <property type="match status" value="1"/>
</dbReference>
<feature type="domain" description="ATPase AAA-type core" evidence="2">
    <location>
        <begin position="273"/>
        <end position="315"/>
    </location>
</feature>
<dbReference type="InterPro" id="IPR041685">
    <property type="entry name" value="AAA_GajA/Old/RecF-like"/>
</dbReference>
<evidence type="ECO:0000313" key="4">
    <source>
        <dbReference type="EMBL" id="TAA07812.1"/>
    </source>
</evidence>
<accession>A0A4Q8KZY8</accession>
<dbReference type="InterPro" id="IPR027417">
    <property type="entry name" value="P-loop_NTPase"/>
</dbReference>
<dbReference type="GO" id="GO:0005524">
    <property type="term" value="F:ATP binding"/>
    <property type="evidence" value="ECO:0007669"/>
    <property type="project" value="InterPro"/>
</dbReference>
<dbReference type="Pfam" id="PF20469">
    <property type="entry name" value="OLD-like_TOPRIM"/>
    <property type="match status" value="1"/>
</dbReference>
<proteinExistence type="predicted"/>
<dbReference type="Gene3D" id="3.40.50.300">
    <property type="entry name" value="P-loop containing nucleotide triphosphate hydrolases"/>
    <property type="match status" value="1"/>
</dbReference>
<dbReference type="AlphaFoldDB" id="A0A4Q8KZY8"/>
<sequence>MKIKEIKIKGFKKFKELNVEFNDDISVIVGENESGKSSLLVALDIVLNQSIFNRSNSAFDRYLNKEEVMYFFENPSKDTLPRIDIEVFLDFGNSLKASEFSGFHYNNPKNNEFYCGIKFEYGFDMDFLNDIDISEFAYNKVVPIEYYRSSWTTFQGRGYKRQLLSSNIIFLDNSAQKYDLFGGYARSLYQAKVDSVTHRQIASKFKQSLQSFIVDQKTELEIDNMKHIGFDSSKTDILKLIDIYEDNVSIQDMGKGKENLIKTEVSLSNGIFDVIFIDEPENHLSFTNTRKLIKLLKQRTAEQVIVVSHSSLVVSRLDLKNVIWLSDNEIKKLETLDSDTSMYFSKIDNLDILRFILAEKVILVEGAAEYIVTPAIYEKVVNSRLESDGIEIISMGSISYERYRKIAESLNKKVAVITDNDGKDKKYANTDLFSIFSDSNRDNWTLEVAFYNKNMKFFDEKYKNKKTKAEYEGKTMAKACAHMLKNKTENALLIEKEIDSLSLPEYLIEAVQWIKE</sequence>
<evidence type="ECO:0000313" key="5">
    <source>
        <dbReference type="Proteomes" id="UP000291525"/>
    </source>
</evidence>
<name>A0A4Q8KZY8_9STRE</name>
<dbReference type="OrthoDB" id="308933at2"/>
<evidence type="ECO:0000259" key="1">
    <source>
        <dbReference type="Pfam" id="PF13175"/>
    </source>
</evidence>
<dbReference type="InterPro" id="IPR034139">
    <property type="entry name" value="TOPRIM_OLD"/>
</dbReference>
<dbReference type="EMBL" id="SHGT01000079">
    <property type="protein sequence ID" value="TAA07812.1"/>
    <property type="molecule type" value="Genomic_DNA"/>
</dbReference>
<gene>
    <name evidence="4" type="ORF">EXW74_09080</name>
</gene>
<evidence type="ECO:0000259" key="2">
    <source>
        <dbReference type="Pfam" id="PF13304"/>
    </source>
</evidence>
<dbReference type="Pfam" id="PF13175">
    <property type="entry name" value="AAA_15"/>
    <property type="match status" value="1"/>
</dbReference>
<dbReference type="SUPFAM" id="SSF52540">
    <property type="entry name" value="P-loop containing nucleoside triphosphate hydrolases"/>
    <property type="match status" value="1"/>
</dbReference>
<dbReference type="InterPro" id="IPR051396">
    <property type="entry name" value="Bact_Antivir_Def_Nuclease"/>
</dbReference>
<dbReference type="Pfam" id="PF13304">
    <property type="entry name" value="AAA_21"/>
    <property type="match status" value="1"/>
</dbReference>
<comment type="caution">
    <text evidence="4">The sequence shown here is derived from an EMBL/GenBank/DDBJ whole genome shotgun (WGS) entry which is preliminary data.</text>
</comment>
<dbReference type="RefSeq" id="WP_130555615.1">
    <property type="nucleotide sequence ID" value="NZ_SHGT01000079.1"/>
</dbReference>
<dbReference type="CDD" id="cd01026">
    <property type="entry name" value="TOPRIM_OLD"/>
    <property type="match status" value="1"/>
</dbReference>
<dbReference type="Proteomes" id="UP000291525">
    <property type="component" value="Unassembled WGS sequence"/>
</dbReference>
<feature type="domain" description="Endonuclease GajA/Old nuclease/RecF-like AAA" evidence="1">
    <location>
        <begin position="1"/>
        <end position="115"/>
    </location>
</feature>
<dbReference type="PANTHER" id="PTHR43581:SF4">
    <property type="entry name" value="ATP_GTP PHOSPHATASE"/>
    <property type="match status" value="1"/>
</dbReference>
<feature type="domain" description="OLD protein-like TOPRIM" evidence="3">
    <location>
        <begin position="357"/>
        <end position="421"/>
    </location>
</feature>
<dbReference type="GO" id="GO:0016887">
    <property type="term" value="F:ATP hydrolysis activity"/>
    <property type="evidence" value="ECO:0007669"/>
    <property type="project" value="InterPro"/>
</dbReference>
<protein>
    <submittedName>
        <fullName evidence="4">DUF2813 domain-containing protein</fullName>
    </submittedName>
</protein>
<evidence type="ECO:0000259" key="3">
    <source>
        <dbReference type="Pfam" id="PF20469"/>
    </source>
</evidence>
<organism evidence="4 5">
    <name type="scientific">Streptococcus parasuis</name>
    <dbReference type="NCBI Taxonomy" id="1501662"/>
    <lineage>
        <taxon>Bacteria</taxon>
        <taxon>Bacillati</taxon>
        <taxon>Bacillota</taxon>
        <taxon>Bacilli</taxon>
        <taxon>Lactobacillales</taxon>
        <taxon>Streptococcaceae</taxon>
        <taxon>Streptococcus</taxon>
    </lineage>
</organism>